<dbReference type="SUPFAM" id="SSF51905">
    <property type="entry name" value="FAD/NAD(P)-binding domain"/>
    <property type="match status" value="1"/>
</dbReference>
<dbReference type="InterPro" id="IPR016156">
    <property type="entry name" value="FAD/NAD-linked_Rdtase_dimer_sf"/>
</dbReference>
<dbReference type="PRINTS" id="PR00368">
    <property type="entry name" value="FADPNR"/>
</dbReference>
<dbReference type="GO" id="GO:0016651">
    <property type="term" value="F:oxidoreductase activity, acting on NAD(P)H"/>
    <property type="evidence" value="ECO:0007669"/>
    <property type="project" value="TreeGrafter"/>
</dbReference>
<comment type="cofactor">
    <cofactor evidence="1">
        <name>FAD</name>
        <dbReference type="ChEBI" id="CHEBI:57692"/>
    </cofactor>
</comment>
<proteinExistence type="predicted"/>
<dbReference type="Proteomes" id="UP000540423">
    <property type="component" value="Unassembled WGS sequence"/>
</dbReference>
<dbReference type="RefSeq" id="WP_268253536.1">
    <property type="nucleotide sequence ID" value="NZ_BNBN01000001.1"/>
</dbReference>
<evidence type="ECO:0000256" key="4">
    <source>
        <dbReference type="ARBA" id="ARBA00023002"/>
    </source>
</evidence>
<dbReference type="Gene3D" id="3.50.50.60">
    <property type="entry name" value="FAD/NAD(P)-binding domain"/>
    <property type="match status" value="2"/>
</dbReference>
<organism evidence="7 8">
    <name type="scientific">Streptomyces candidus</name>
    <dbReference type="NCBI Taxonomy" id="67283"/>
    <lineage>
        <taxon>Bacteria</taxon>
        <taxon>Bacillati</taxon>
        <taxon>Actinomycetota</taxon>
        <taxon>Actinomycetes</taxon>
        <taxon>Kitasatosporales</taxon>
        <taxon>Streptomycetaceae</taxon>
        <taxon>Streptomyces</taxon>
    </lineage>
</organism>
<comment type="caution">
    <text evidence="7">The sequence shown here is derived from an EMBL/GenBank/DDBJ whole genome shotgun (WGS) entry which is preliminary data.</text>
</comment>
<dbReference type="Gene3D" id="3.30.390.30">
    <property type="match status" value="1"/>
</dbReference>
<name>A0A7X0LMD5_9ACTN</name>
<dbReference type="SUPFAM" id="SSF55424">
    <property type="entry name" value="FAD/NAD-linked reductases, dimerisation (C-terminal) domain"/>
    <property type="match status" value="1"/>
</dbReference>
<evidence type="ECO:0000256" key="1">
    <source>
        <dbReference type="ARBA" id="ARBA00001974"/>
    </source>
</evidence>
<dbReference type="PANTHER" id="PTHR43557">
    <property type="entry name" value="APOPTOSIS-INDUCING FACTOR 1"/>
    <property type="match status" value="1"/>
</dbReference>
<gene>
    <name evidence="7" type="ORF">HNQ79_000193</name>
</gene>
<dbReference type="InterPro" id="IPR028202">
    <property type="entry name" value="Reductase_C"/>
</dbReference>
<reference evidence="7 8" key="1">
    <citation type="submission" date="2020-08" db="EMBL/GenBank/DDBJ databases">
        <title>Genomic Encyclopedia of Type Strains, Phase IV (KMG-IV): sequencing the most valuable type-strain genomes for metagenomic binning, comparative biology and taxonomic classification.</title>
        <authorList>
            <person name="Goeker M."/>
        </authorList>
    </citation>
    <scope>NUCLEOTIDE SEQUENCE [LARGE SCALE GENOMIC DNA]</scope>
    <source>
        <strain evidence="7 8">DSM 40141</strain>
    </source>
</reference>
<evidence type="ECO:0000256" key="3">
    <source>
        <dbReference type="ARBA" id="ARBA00022827"/>
    </source>
</evidence>
<dbReference type="Pfam" id="PF14759">
    <property type="entry name" value="Reductase_C"/>
    <property type="match status" value="1"/>
</dbReference>
<evidence type="ECO:0000259" key="5">
    <source>
        <dbReference type="Pfam" id="PF07992"/>
    </source>
</evidence>
<dbReference type="PANTHER" id="PTHR43557:SF2">
    <property type="entry name" value="RIESKE DOMAIN-CONTAINING PROTEIN-RELATED"/>
    <property type="match status" value="1"/>
</dbReference>
<evidence type="ECO:0000256" key="2">
    <source>
        <dbReference type="ARBA" id="ARBA00022630"/>
    </source>
</evidence>
<sequence length="402" mass="41770">MSEQKRIVVVGAGMAGVQTAVALREQGFRGSLVLLGAERHPPYDRPPLSKAVLLGKAEGSAFDVDFEALGVDLRLGTEAVGVRPADHEIDTVRGAVPYDALVLATGAHPVTLPGTVGAPGVHLLRTLDDAHRLRPVLDAQSDVVVVGAGWIGAEFTTAAREAGCRVTVVEAADRPLAGTMPAGIAGPMAAWYTEGGAELLTQARVAAVEPGAVLLADGRRVPAGAVVVGIGARPATAWLEGSGIALGPDGSVTADAHLRTSAPDVYAVGDCASFPSRRYGRRLLVHHWDNALQGPRAVAANILGGTPLVYDPVPYFWSEQFGRFVQYIGHHADADSMIWRGDAAGPSWSVCWLRDGALVALLAVGRARDLAQGRKLVEAGAALDPVLAADPSVPLKAAVRQP</sequence>
<keyword evidence="2" id="KW-0285">Flavoprotein</keyword>
<keyword evidence="8" id="KW-1185">Reference proteome</keyword>
<dbReference type="InterPro" id="IPR023753">
    <property type="entry name" value="FAD/NAD-binding_dom"/>
</dbReference>
<dbReference type="InterPro" id="IPR036188">
    <property type="entry name" value="FAD/NAD-bd_sf"/>
</dbReference>
<evidence type="ECO:0000313" key="7">
    <source>
        <dbReference type="EMBL" id="MBB6433755.1"/>
    </source>
</evidence>
<keyword evidence="3" id="KW-0274">FAD</keyword>
<dbReference type="GO" id="GO:0005737">
    <property type="term" value="C:cytoplasm"/>
    <property type="evidence" value="ECO:0007669"/>
    <property type="project" value="TreeGrafter"/>
</dbReference>
<protein>
    <submittedName>
        <fullName evidence="7">NADPH-dependent 2,4-dienoyl-CoA reductase/sulfur reductase-like enzyme</fullName>
    </submittedName>
</protein>
<dbReference type="AlphaFoldDB" id="A0A7X0LMD5"/>
<feature type="domain" description="Reductase C-terminal" evidence="6">
    <location>
        <begin position="315"/>
        <end position="398"/>
    </location>
</feature>
<keyword evidence="4" id="KW-0560">Oxidoreductase</keyword>
<evidence type="ECO:0000259" key="6">
    <source>
        <dbReference type="Pfam" id="PF14759"/>
    </source>
</evidence>
<dbReference type="Pfam" id="PF07992">
    <property type="entry name" value="Pyr_redox_2"/>
    <property type="match status" value="1"/>
</dbReference>
<dbReference type="EMBL" id="JACHEM010000001">
    <property type="protein sequence ID" value="MBB6433755.1"/>
    <property type="molecule type" value="Genomic_DNA"/>
</dbReference>
<evidence type="ECO:0000313" key="8">
    <source>
        <dbReference type="Proteomes" id="UP000540423"/>
    </source>
</evidence>
<feature type="domain" description="FAD/NAD(P)-binding" evidence="5">
    <location>
        <begin position="6"/>
        <end position="291"/>
    </location>
</feature>
<dbReference type="InterPro" id="IPR050446">
    <property type="entry name" value="FAD-oxidoreductase/Apoptosis"/>
</dbReference>
<dbReference type="PRINTS" id="PR00469">
    <property type="entry name" value="PNDRDTASEII"/>
</dbReference>
<accession>A0A7X0LMD5</accession>